<evidence type="ECO:0000256" key="3">
    <source>
        <dbReference type="ARBA" id="ARBA00024226"/>
    </source>
</evidence>
<dbReference type="InterPro" id="IPR016161">
    <property type="entry name" value="Ald_DH/histidinol_DH"/>
</dbReference>
<dbReference type="Gene3D" id="3.40.309.10">
    <property type="entry name" value="Aldehyde Dehydrogenase, Chain A, domain 2"/>
    <property type="match status" value="1"/>
</dbReference>
<keyword evidence="7" id="KW-1185">Reference proteome</keyword>
<sequence length="497" mass="52456">MTAHPQANADPAAPPLAPPAFHRRDRFLIGGEWVAPLGTGTLEVVNAATEEVMGQVPEGTREDAERAVQAARAAFGGWSQTPVEARAALLDRVSRGLSARQSEIATLVAQEVGMPFMLSNVIQVGLPAITFASMAEELRRFPFEEPLASSVLLREPVGVVAAITPWNYPLHQIAAKVAPALAAGCTVVLKPSEVAPLNAFVLAEILQAAGLPPGVFNLVTGTGAVVGEVLASHPEVDMVSFTGSTAAGRRVSELAARTVKRVATELGGKSPYLILDDADLTGDALTQAVVSGVSGCYLNSGQTCSALTRMLVPRSRLAEVEAVTQAVVSQVRVGDPFDPATTLGPLVSDVQRERVRAYIRQGVSEGARLIAGGPDAPTGLERGYYVQPTVFSDVTPEMAVGQEEIFGPVLVIQPYENEEDAIRIANSTAYGLSGGVWSTDRERAVRVARRLRTGQVSINGGAFNPVAPFGGYKQSGNGREFGRLGLEEFLEVKALQF</sequence>
<dbReference type="PANTHER" id="PTHR42804">
    <property type="entry name" value="ALDEHYDE DEHYDROGENASE"/>
    <property type="match status" value="1"/>
</dbReference>
<evidence type="ECO:0000256" key="4">
    <source>
        <dbReference type="ARBA" id="ARBA00049194"/>
    </source>
</evidence>
<comment type="caution">
    <text evidence="6">The sequence shown here is derived from an EMBL/GenBank/DDBJ whole genome shotgun (WGS) entry which is preliminary data.</text>
</comment>
<dbReference type="CDD" id="cd07138">
    <property type="entry name" value="ALDH_CddD_SSP0762"/>
    <property type="match status" value="1"/>
</dbReference>
<dbReference type="AlphaFoldDB" id="A0A7W8LQD1"/>
<dbReference type="PANTHER" id="PTHR42804:SF1">
    <property type="entry name" value="ALDEHYDE DEHYDROGENASE-RELATED"/>
    <property type="match status" value="1"/>
</dbReference>
<feature type="domain" description="Aldehyde dehydrogenase" evidence="5">
    <location>
        <begin position="33"/>
        <end position="494"/>
    </location>
</feature>
<dbReference type="InterPro" id="IPR016162">
    <property type="entry name" value="Ald_DH_N"/>
</dbReference>
<dbReference type="FunFam" id="3.40.309.10:FF:000012">
    <property type="entry name" value="Betaine aldehyde dehydrogenase"/>
    <property type="match status" value="1"/>
</dbReference>
<dbReference type="Gene3D" id="3.40.605.10">
    <property type="entry name" value="Aldehyde Dehydrogenase, Chain A, domain 1"/>
    <property type="match status" value="1"/>
</dbReference>
<comment type="catalytic activity">
    <reaction evidence="4">
        <text>an aldehyde + NAD(+) + H2O = a carboxylate + NADH + 2 H(+)</text>
        <dbReference type="Rhea" id="RHEA:16185"/>
        <dbReference type="ChEBI" id="CHEBI:15377"/>
        <dbReference type="ChEBI" id="CHEBI:15378"/>
        <dbReference type="ChEBI" id="CHEBI:17478"/>
        <dbReference type="ChEBI" id="CHEBI:29067"/>
        <dbReference type="ChEBI" id="CHEBI:57540"/>
        <dbReference type="ChEBI" id="CHEBI:57945"/>
        <dbReference type="EC" id="1.2.1.3"/>
    </reaction>
</comment>
<comment type="similarity">
    <text evidence="1">Belongs to the aldehyde dehydrogenase family.</text>
</comment>
<dbReference type="GO" id="GO:0004029">
    <property type="term" value="F:aldehyde dehydrogenase (NAD+) activity"/>
    <property type="evidence" value="ECO:0007669"/>
    <property type="project" value="UniProtKB-EC"/>
</dbReference>
<dbReference type="InterPro" id="IPR016160">
    <property type="entry name" value="Ald_DH_CS_CYS"/>
</dbReference>
<evidence type="ECO:0000256" key="1">
    <source>
        <dbReference type="ARBA" id="ARBA00009986"/>
    </source>
</evidence>
<reference evidence="6 7" key="1">
    <citation type="submission" date="2020-08" db="EMBL/GenBank/DDBJ databases">
        <title>Genomic Encyclopedia of Type Strains, Phase IV (KMG-IV): sequencing the most valuable type-strain genomes for metagenomic binning, comparative biology and taxonomic classification.</title>
        <authorList>
            <person name="Goeker M."/>
        </authorList>
    </citation>
    <scope>NUCLEOTIDE SEQUENCE [LARGE SCALE GENOMIC DNA]</scope>
    <source>
        <strain evidence="6 7">DSM 101791</strain>
    </source>
</reference>
<protein>
    <recommendedName>
        <fullName evidence="3">aldehyde dehydrogenase (NAD(+))</fullName>
        <ecNumber evidence="3">1.2.1.3</ecNumber>
    </recommendedName>
</protein>
<evidence type="ECO:0000259" key="5">
    <source>
        <dbReference type="Pfam" id="PF00171"/>
    </source>
</evidence>
<dbReference type="InterPro" id="IPR016163">
    <property type="entry name" value="Ald_DH_C"/>
</dbReference>
<evidence type="ECO:0000313" key="6">
    <source>
        <dbReference type="EMBL" id="MBB5234723.1"/>
    </source>
</evidence>
<dbReference type="Proteomes" id="UP000525389">
    <property type="component" value="Unassembled WGS sequence"/>
</dbReference>
<dbReference type="InterPro" id="IPR015590">
    <property type="entry name" value="Aldehyde_DH_dom"/>
</dbReference>
<accession>A0A7W8LQD1</accession>
<evidence type="ECO:0000313" key="7">
    <source>
        <dbReference type="Proteomes" id="UP000525389"/>
    </source>
</evidence>
<dbReference type="PROSITE" id="PS00070">
    <property type="entry name" value="ALDEHYDE_DEHYDR_CYS"/>
    <property type="match status" value="1"/>
</dbReference>
<name>A0A7W8LQD1_9DEIO</name>
<organism evidence="6 7">
    <name type="scientific">Deinococcus budaensis</name>
    <dbReference type="NCBI Taxonomy" id="1665626"/>
    <lineage>
        <taxon>Bacteria</taxon>
        <taxon>Thermotogati</taxon>
        <taxon>Deinococcota</taxon>
        <taxon>Deinococci</taxon>
        <taxon>Deinococcales</taxon>
        <taxon>Deinococcaceae</taxon>
        <taxon>Deinococcus</taxon>
    </lineage>
</organism>
<dbReference type="EC" id="1.2.1.3" evidence="3"/>
<dbReference type="Pfam" id="PF00171">
    <property type="entry name" value="Aldedh"/>
    <property type="match status" value="1"/>
</dbReference>
<gene>
    <name evidence="6" type="ORF">HNQ09_002166</name>
</gene>
<keyword evidence="2" id="KW-0560">Oxidoreductase</keyword>
<dbReference type="SUPFAM" id="SSF53720">
    <property type="entry name" value="ALDH-like"/>
    <property type="match status" value="1"/>
</dbReference>
<dbReference type="FunFam" id="3.40.605.10:FF:000007">
    <property type="entry name" value="NAD/NADP-dependent betaine aldehyde dehydrogenase"/>
    <property type="match status" value="1"/>
</dbReference>
<evidence type="ECO:0000256" key="2">
    <source>
        <dbReference type="ARBA" id="ARBA00023002"/>
    </source>
</evidence>
<dbReference type="RefSeq" id="WP_184028908.1">
    <property type="nucleotide sequence ID" value="NZ_JACHFN010000007.1"/>
</dbReference>
<proteinExistence type="inferred from homology"/>
<dbReference type="EMBL" id="JACHFN010000007">
    <property type="protein sequence ID" value="MBB5234723.1"/>
    <property type="molecule type" value="Genomic_DNA"/>
</dbReference>